<protein>
    <submittedName>
        <fullName evidence="1">Uncharacterized protein</fullName>
    </submittedName>
</protein>
<evidence type="ECO:0000313" key="2">
    <source>
        <dbReference type="Proteomes" id="UP000276133"/>
    </source>
</evidence>
<comment type="caution">
    <text evidence="1">The sequence shown here is derived from an EMBL/GenBank/DDBJ whole genome shotgun (WGS) entry which is preliminary data.</text>
</comment>
<name>A0A3M7SG92_BRAPC</name>
<keyword evidence="2" id="KW-1185">Reference proteome</keyword>
<dbReference type="AlphaFoldDB" id="A0A3M7SG92"/>
<reference evidence="1 2" key="1">
    <citation type="journal article" date="2018" name="Sci. Rep.">
        <title>Genomic signatures of local adaptation to the degree of environmental predictability in rotifers.</title>
        <authorList>
            <person name="Franch-Gras L."/>
            <person name="Hahn C."/>
            <person name="Garcia-Roger E.M."/>
            <person name="Carmona M.J."/>
            <person name="Serra M."/>
            <person name="Gomez A."/>
        </authorList>
    </citation>
    <scope>NUCLEOTIDE SEQUENCE [LARGE SCALE GENOMIC DNA]</scope>
    <source>
        <strain evidence="1">HYR1</strain>
    </source>
</reference>
<accession>A0A3M7SG92</accession>
<evidence type="ECO:0000313" key="1">
    <source>
        <dbReference type="EMBL" id="RNA34792.1"/>
    </source>
</evidence>
<sequence>MNGDNVTILTSLNYQSSIVEKKFVEIERLVVEFGAVPVIKFVSEKILESEVDLEERVAKFVLEKFFGSEVDLEEPVRVVCLVRAELTAAVTLFDCFKVDLLLLVECVAGLNFIMSKSLFSVFFVPDAIDSSILDFFSHKKGENLSRNETLIPGCILTLEKFSTFLFIIWTGSISFSIRLLVT</sequence>
<dbReference type="EMBL" id="REGN01001415">
    <property type="protein sequence ID" value="RNA34792.1"/>
    <property type="molecule type" value="Genomic_DNA"/>
</dbReference>
<organism evidence="1 2">
    <name type="scientific">Brachionus plicatilis</name>
    <name type="common">Marine rotifer</name>
    <name type="synonym">Brachionus muelleri</name>
    <dbReference type="NCBI Taxonomy" id="10195"/>
    <lineage>
        <taxon>Eukaryota</taxon>
        <taxon>Metazoa</taxon>
        <taxon>Spiralia</taxon>
        <taxon>Gnathifera</taxon>
        <taxon>Rotifera</taxon>
        <taxon>Eurotatoria</taxon>
        <taxon>Monogononta</taxon>
        <taxon>Pseudotrocha</taxon>
        <taxon>Ploima</taxon>
        <taxon>Brachionidae</taxon>
        <taxon>Brachionus</taxon>
    </lineage>
</organism>
<dbReference type="Proteomes" id="UP000276133">
    <property type="component" value="Unassembled WGS sequence"/>
</dbReference>
<proteinExistence type="predicted"/>
<gene>
    <name evidence="1" type="ORF">BpHYR1_016827</name>
</gene>